<gene>
    <name evidence="2" type="ORF">KLO01_11950</name>
</gene>
<dbReference type="RefSeq" id="WP_147063008.1">
    <property type="nucleotide sequence ID" value="NZ_BAABDN010000001.1"/>
</dbReference>
<accession>A0A512SYW2</accession>
<feature type="region of interest" description="Disordered" evidence="1">
    <location>
        <begin position="55"/>
        <end position="165"/>
    </location>
</feature>
<dbReference type="AlphaFoldDB" id="A0A512SYW2"/>
<dbReference type="OrthoDB" id="4871101at2"/>
<sequence>MGFLDKAKAAANDLAAKADGAMAQAGINTPGSTSGTSAATDRLLRDLGVLAYLDATGRAAPEGERDRVMAGLREAEQQGGFSSFALRTTPPPPPGMGGAPGAPGMPSSQSAPPPPPPGQPEQAPPPPPPASAPPSAPSQGLPPQSMPPAPGQGTPPPPPPPPGWS</sequence>
<dbReference type="EMBL" id="BKBA01000003">
    <property type="protein sequence ID" value="GEQ13148.1"/>
    <property type="molecule type" value="Genomic_DNA"/>
</dbReference>
<feature type="compositionally biased region" description="Basic and acidic residues" evidence="1">
    <location>
        <begin position="61"/>
        <end position="76"/>
    </location>
</feature>
<feature type="compositionally biased region" description="Pro residues" evidence="1">
    <location>
        <begin position="144"/>
        <end position="165"/>
    </location>
</feature>
<organism evidence="2 3">
    <name type="scientific">Knoellia locipacati</name>
    <dbReference type="NCBI Taxonomy" id="882824"/>
    <lineage>
        <taxon>Bacteria</taxon>
        <taxon>Bacillati</taxon>
        <taxon>Actinomycetota</taxon>
        <taxon>Actinomycetes</taxon>
        <taxon>Micrococcales</taxon>
        <taxon>Intrasporangiaceae</taxon>
        <taxon>Knoellia</taxon>
    </lineage>
</organism>
<evidence type="ECO:0000313" key="2">
    <source>
        <dbReference type="EMBL" id="GEQ13148.1"/>
    </source>
</evidence>
<proteinExistence type="predicted"/>
<keyword evidence="3" id="KW-1185">Reference proteome</keyword>
<reference evidence="2 3" key="1">
    <citation type="submission" date="2019-07" db="EMBL/GenBank/DDBJ databases">
        <title>Whole genome shotgun sequence of Knoellia locipacati NBRC 109775.</title>
        <authorList>
            <person name="Hosoyama A."/>
            <person name="Uohara A."/>
            <person name="Ohji S."/>
            <person name="Ichikawa N."/>
        </authorList>
    </citation>
    <scope>NUCLEOTIDE SEQUENCE [LARGE SCALE GENOMIC DNA]</scope>
    <source>
        <strain evidence="2 3">NBRC 109775</strain>
    </source>
</reference>
<name>A0A512SYW2_9MICO</name>
<evidence type="ECO:0000256" key="1">
    <source>
        <dbReference type="SAM" id="MobiDB-lite"/>
    </source>
</evidence>
<dbReference type="Proteomes" id="UP000321793">
    <property type="component" value="Unassembled WGS sequence"/>
</dbReference>
<evidence type="ECO:0000313" key="3">
    <source>
        <dbReference type="Proteomes" id="UP000321793"/>
    </source>
</evidence>
<feature type="compositionally biased region" description="Pro residues" evidence="1">
    <location>
        <begin position="111"/>
        <end position="136"/>
    </location>
</feature>
<comment type="caution">
    <text evidence="2">The sequence shown here is derived from an EMBL/GenBank/DDBJ whole genome shotgun (WGS) entry which is preliminary data.</text>
</comment>
<protein>
    <submittedName>
        <fullName evidence="2">Uncharacterized protein</fullName>
    </submittedName>
</protein>